<dbReference type="Proteomes" id="UP000265520">
    <property type="component" value="Unassembled WGS sequence"/>
</dbReference>
<evidence type="ECO:0000256" key="1">
    <source>
        <dbReference type="SAM" id="MobiDB-lite"/>
    </source>
</evidence>
<feature type="compositionally biased region" description="Basic residues" evidence="1">
    <location>
        <begin position="1"/>
        <end position="12"/>
    </location>
</feature>
<evidence type="ECO:0000313" key="2">
    <source>
        <dbReference type="EMBL" id="MCI88862.1"/>
    </source>
</evidence>
<dbReference type="EMBL" id="LXQA011204229">
    <property type="protein sequence ID" value="MCI88862.1"/>
    <property type="molecule type" value="Genomic_DNA"/>
</dbReference>
<sequence>DRGRCRNGRRKGRMEQTELPPPRWRRSWLNQTGEQIDLAEAEESDTEKQAATT</sequence>
<keyword evidence="3" id="KW-1185">Reference proteome</keyword>
<reference evidence="2 3" key="1">
    <citation type="journal article" date="2018" name="Front. Plant Sci.">
        <title>Red Clover (Trifolium pratense) and Zigzag Clover (T. medium) - A Picture of Genomic Similarities and Differences.</title>
        <authorList>
            <person name="Dluhosova J."/>
            <person name="Istvanek J."/>
            <person name="Nedelnik J."/>
            <person name="Repkova J."/>
        </authorList>
    </citation>
    <scope>NUCLEOTIDE SEQUENCE [LARGE SCALE GENOMIC DNA]</scope>
    <source>
        <strain evidence="3">cv. 10/8</strain>
        <tissue evidence="2">Leaf</tissue>
    </source>
</reference>
<proteinExistence type="predicted"/>
<name>A0A392VN29_9FABA</name>
<accession>A0A392VN29</accession>
<evidence type="ECO:0000313" key="3">
    <source>
        <dbReference type="Proteomes" id="UP000265520"/>
    </source>
</evidence>
<organism evidence="2 3">
    <name type="scientific">Trifolium medium</name>
    <dbReference type="NCBI Taxonomy" id="97028"/>
    <lineage>
        <taxon>Eukaryota</taxon>
        <taxon>Viridiplantae</taxon>
        <taxon>Streptophyta</taxon>
        <taxon>Embryophyta</taxon>
        <taxon>Tracheophyta</taxon>
        <taxon>Spermatophyta</taxon>
        <taxon>Magnoliopsida</taxon>
        <taxon>eudicotyledons</taxon>
        <taxon>Gunneridae</taxon>
        <taxon>Pentapetalae</taxon>
        <taxon>rosids</taxon>
        <taxon>fabids</taxon>
        <taxon>Fabales</taxon>
        <taxon>Fabaceae</taxon>
        <taxon>Papilionoideae</taxon>
        <taxon>50 kb inversion clade</taxon>
        <taxon>NPAAA clade</taxon>
        <taxon>Hologalegina</taxon>
        <taxon>IRL clade</taxon>
        <taxon>Trifolieae</taxon>
        <taxon>Trifolium</taxon>
    </lineage>
</organism>
<feature type="non-terminal residue" evidence="2">
    <location>
        <position position="1"/>
    </location>
</feature>
<protein>
    <submittedName>
        <fullName evidence="2">Uncharacterized protein</fullName>
    </submittedName>
</protein>
<dbReference type="AlphaFoldDB" id="A0A392VN29"/>
<feature type="region of interest" description="Disordered" evidence="1">
    <location>
        <begin position="1"/>
        <end position="25"/>
    </location>
</feature>
<comment type="caution">
    <text evidence="2">The sequence shown here is derived from an EMBL/GenBank/DDBJ whole genome shotgun (WGS) entry which is preliminary data.</text>
</comment>